<evidence type="ECO:0000256" key="3">
    <source>
        <dbReference type="ARBA" id="ARBA00022691"/>
    </source>
</evidence>
<evidence type="ECO:0000256" key="2">
    <source>
        <dbReference type="ARBA" id="ARBA00022679"/>
    </source>
</evidence>
<evidence type="ECO:0000313" key="6">
    <source>
        <dbReference type="EMBL" id="OQE05434.1"/>
    </source>
</evidence>
<keyword evidence="7" id="KW-1185">Reference proteome</keyword>
<dbReference type="PANTHER" id="PTHR43712:SF1">
    <property type="entry name" value="HYPOTHETICAL O-METHYLTRANSFERASE (EUROFUNG)-RELATED"/>
    <property type="match status" value="1"/>
</dbReference>
<gene>
    <name evidence="6" type="ORF">PENVUL_c024G04036</name>
</gene>
<evidence type="ECO:0000256" key="1">
    <source>
        <dbReference type="ARBA" id="ARBA00022603"/>
    </source>
</evidence>
<dbReference type="EMBL" id="MDYP01000024">
    <property type="protein sequence ID" value="OQE05434.1"/>
    <property type="molecule type" value="Genomic_DNA"/>
</dbReference>
<organism evidence="6 7">
    <name type="scientific">Penicillium vulpinum</name>
    <dbReference type="NCBI Taxonomy" id="29845"/>
    <lineage>
        <taxon>Eukaryota</taxon>
        <taxon>Fungi</taxon>
        <taxon>Dikarya</taxon>
        <taxon>Ascomycota</taxon>
        <taxon>Pezizomycotina</taxon>
        <taxon>Eurotiomycetes</taxon>
        <taxon>Eurotiomycetidae</taxon>
        <taxon>Eurotiales</taxon>
        <taxon>Aspergillaceae</taxon>
        <taxon>Penicillium</taxon>
    </lineage>
</organism>
<keyword evidence="3" id="KW-0949">S-adenosyl-L-methionine</keyword>
<dbReference type="SUPFAM" id="SSF53335">
    <property type="entry name" value="S-adenosyl-L-methionine-dependent methyltransferases"/>
    <property type="match status" value="1"/>
</dbReference>
<dbReference type="AlphaFoldDB" id="A0A1V6RVB5"/>
<protein>
    <submittedName>
        <fullName evidence="6">Uncharacterized protein</fullName>
    </submittedName>
</protein>
<dbReference type="SUPFAM" id="SSF46785">
    <property type="entry name" value="Winged helix' DNA-binding domain"/>
    <property type="match status" value="1"/>
</dbReference>
<feature type="domain" description="O-methyltransferase C-terminal" evidence="4">
    <location>
        <begin position="283"/>
        <end position="444"/>
    </location>
</feature>
<dbReference type="InterPro" id="IPR029063">
    <property type="entry name" value="SAM-dependent_MTases_sf"/>
</dbReference>
<evidence type="ECO:0000313" key="7">
    <source>
        <dbReference type="Proteomes" id="UP000191518"/>
    </source>
</evidence>
<name>A0A1V6RVB5_9EURO</name>
<dbReference type="InterPro" id="IPR016461">
    <property type="entry name" value="COMT-like"/>
</dbReference>
<evidence type="ECO:0000259" key="5">
    <source>
        <dbReference type="Pfam" id="PF08100"/>
    </source>
</evidence>
<dbReference type="Pfam" id="PF08100">
    <property type="entry name" value="Dimerisation"/>
    <property type="match status" value="1"/>
</dbReference>
<keyword evidence="1" id="KW-0489">Methyltransferase</keyword>
<sequence length="468" mass="52184">MALAEAESITIVPLFRPQRRQHDGLCVDAVWILSGVVLGWDIIENICAEAPPAPVGFALVPLTILNMDIEHLQGLLAEAKASLDLYESTQTDTFRVEAQEKATQLARALERPKDAILKLSFSPIILMAVRTAHDMNVFPVLAQATAPVSLAELAAAKPADPLLVERIMRVLVANGFVEEPAPSEYLPTALSREMTQRTSIGVVGSLFHEFLPSVQKVPEYLQSTNYRNPDDPMFAPLQYTNDMKIDGFTWLCQNPEALTRFNSFMEGQRAGRPHWGDWFPVREQLLDHPDMTTETPLLVDIGAGRGHDLIGFRNRFPDAPGKLVLEDLPSVIEEVQCAQDLEAASIDTVAHDFFAEVQPVQGARAYYFKNVLHDWSDEKATIIFNNLKPAMKRGFSKVIMEEYILPDQNARSLPCMTDIAVMVFCSGLERTRQRWSNLLTSVGLRVIKFWVREGDGLGIIEAELAESS</sequence>
<dbReference type="CDD" id="cd22958">
    <property type="entry name" value="DD_DPY30_SDC1-like"/>
    <property type="match status" value="1"/>
</dbReference>
<dbReference type="Proteomes" id="UP000191518">
    <property type="component" value="Unassembled WGS sequence"/>
</dbReference>
<dbReference type="PANTHER" id="PTHR43712">
    <property type="entry name" value="PUTATIVE (AFU_ORTHOLOGUE AFUA_4G14580)-RELATED"/>
    <property type="match status" value="1"/>
</dbReference>
<keyword evidence="2" id="KW-0808">Transferase</keyword>
<dbReference type="GO" id="GO:0008171">
    <property type="term" value="F:O-methyltransferase activity"/>
    <property type="evidence" value="ECO:0007669"/>
    <property type="project" value="InterPro"/>
</dbReference>
<reference evidence="7" key="1">
    <citation type="journal article" date="2017" name="Nat. Microbiol.">
        <title>Global analysis of biosynthetic gene clusters reveals vast potential of secondary metabolite production in Penicillium species.</title>
        <authorList>
            <person name="Nielsen J.C."/>
            <person name="Grijseels S."/>
            <person name="Prigent S."/>
            <person name="Ji B."/>
            <person name="Dainat J."/>
            <person name="Nielsen K.F."/>
            <person name="Frisvad J.C."/>
            <person name="Workman M."/>
            <person name="Nielsen J."/>
        </authorList>
    </citation>
    <scope>NUCLEOTIDE SEQUENCE [LARGE SCALE GENOMIC DNA]</scope>
    <source>
        <strain evidence="7">IBT 29486</strain>
    </source>
</reference>
<dbReference type="Pfam" id="PF00891">
    <property type="entry name" value="Methyltransf_2"/>
    <property type="match status" value="1"/>
</dbReference>
<dbReference type="Gene3D" id="3.40.50.150">
    <property type="entry name" value="Vaccinia Virus protein VP39"/>
    <property type="match status" value="1"/>
</dbReference>
<dbReference type="GO" id="GO:0046983">
    <property type="term" value="F:protein dimerization activity"/>
    <property type="evidence" value="ECO:0007669"/>
    <property type="project" value="InterPro"/>
</dbReference>
<feature type="domain" description="O-methyltransferase dimerisation" evidence="5">
    <location>
        <begin position="119"/>
        <end position="195"/>
    </location>
</feature>
<dbReference type="InterPro" id="IPR001077">
    <property type="entry name" value="COMT_C"/>
</dbReference>
<proteinExistence type="predicted"/>
<dbReference type="GO" id="GO:0044550">
    <property type="term" value="P:secondary metabolite biosynthetic process"/>
    <property type="evidence" value="ECO:0007669"/>
    <property type="project" value="UniProtKB-ARBA"/>
</dbReference>
<dbReference type="GO" id="GO:0032259">
    <property type="term" value="P:methylation"/>
    <property type="evidence" value="ECO:0007669"/>
    <property type="project" value="UniProtKB-KW"/>
</dbReference>
<dbReference type="Gene3D" id="1.10.10.10">
    <property type="entry name" value="Winged helix-like DNA-binding domain superfamily/Winged helix DNA-binding domain"/>
    <property type="match status" value="1"/>
</dbReference>
<accession>A0A1V6RVB5</accession>
<dbReference type="InterPro" id="IPR012967">
    <property type="entry name" value="COMT_dimerisation"/>
</dbReference>
<evidence type="ECO:0000259" key="4">
    <source>
        <dbReference type="Pfam" id="PF00891"/>
    </source>
</evidence>
<comment type="caution">
    <text evidence="6">The sequence shown here is derived from an EMBL/GenBank/DDBJ whole genome shotgun (WGS) entry which is preliminary data.</text>
</comment>
<dbReference type="InterPro" id="IPR036388">
    <property type="entry name" value="WH-like_DNA-bd_sf"/>
</dbReference>
<dbReference type="InterPro" id="IPR036390">
    <property type="entry name" value="WH_DNA-bd_sf"/>
</dbReference>
<dbReference type="PROSITE" id="PS51683">
    <property type="entry name" value="SAM_OMT_II"/>
    <property type="match status" value="1"/>
</dbReference>